<reference evidence="2" key="1">
    <citation type="submission" date="2017-05" db="EMBL/GenBank/DDBJ databases">
        <authorList>
            <consortium name="The Broad Institute Genomics Platform"/>
            <consortium name="The Broad Institute Genomic Center for Infectious Diseases"/>
            <person name="Earl A."/>
            <person name="Manson A."/>
            <person name="Schwartman J."/>
            <person name="Gilmore M."/>
            <person name="Abouelleil A."/>
            <person name="Cao P."/>
            <person name="Chapman S."/>
            <person name="Cusick C."/>
            <person name="Shea T."/>
            <person name="Young S."/>
            <person name="Neafsey D."/>
            <person name="Nusbaum C."/>
            <person name="Birren B."/>
        </authorList>
    </citation>
    <scope>NUCLEOTIDE SEQUENCE</scope>
    <source>
        <strain evidence="2">7F3_DIV0205</strain>
    </source>
</reference>
<evidence type="ECO:0000256" key="1">
    <source>
        <dbReference type="SAM" id="Phobius"/>
    </source>
</evidence>
<name>A0AAQ3W9K8_9ENTE</name>
<reference evidence="2" key="2">
    <citation type="submission" date="2024-03" db="EMBL/GenBank/DDBJ databases">
        <title>The Genome Sequence of Enterococcus sp. DIV0205d.</title>
        <authorList>
            <consortium name="The Broad Institute Genomics Platform"/>
            <consortium name="The Broad Institute Microbial Omics Core"/>
            <consortium name="The Broad Institute Genomic Center for Infectious Diseases"/>
            <person name="Earl A."/>
            <person name="Manson A."/>
            <person name="Gilmore M."/>
            <person name="Schwartman J."/>
            <person name="Shea T."/>
            <person name="Abouelleil A."/>
            <person name="Cao P."/>
            <person name="Chapman S."/>
            <person name="Cusick C."/>
            <person name="Young S."/>
            <person name="Neafsey D."/>
            <person name="Nusbaum C."/>
            <person name="Birren B."/>
        </authorList>
    </citation>
    <scope>NUCLEOTIDE SEQUENCE</scope>
    <source>
        <strain evidence="2">7F3_DIV0205</strain>
    </source>
</reference>
<dbReference type="RefSeq" id="WP_249921813.1">
    <property type="nucleotide sequence ID" value="NZ_CP147244.1"/>
</dbReference>
<gene>
    <name evidence="2" type="ORF">A5821_000334</name>
</gene>
<accession>A0AAQ3W9K8</accession>
<protein>
    <submittedName>
        <fullName evidence="2">Uncharacterized protein</fullName>
    </submittedName>
</protein>
<feature type="transmembrane region" description="Helical" evidence="1">
    <location>
        <begin position="59"/>
        <end position="79"/>
    </location>
</feature>
<keyword evidence="1" id="KW-1133">Transmembrane helix</keyword>
<evidence type="ECO:0000313" key="2">
    <source>
        <dbReference type="EMBL" id="WYJ99257.1"/>
    </source>
</evidence>
<keyword evidence="3" id="KW-1185">Reference proteome</keyword>
<keyword evidence="1" id="KW-0472">Membrane</keyword>
<dbReference type="AlphaFoldDB" id="A0AAQ3W9K8"/>
<keyword evidence="1" id="KW-0812">Transmembrane</keyword>
<sequence length="121" mass="13861">MKINNREQQKKFSERTNISNSTFDAMNTNQTRFSNGQGKNILPTEREPSAASYYFSTGFIYFTGVLIAVALFIFVVPLMKYVVSTTFYEGAGFLLCGLLFCVVMGYLWIYIGLKFIEKSRR</sequence>
<organism evidence="2 3">
    <name type="scientific">Candidatus Enterococcus palustris</name>
    <dbReference type="NCBI Taxonomy" id="1834189"/>
    <lineage>
        <taxon>Bacteria</taxon>
        <taxon>Bacillati</taxon>
        <taxon>Bacillota</taxon>
        <taxon>Bacilli</taxon>
        <taxon>Lactobacillales</taxon>
        <taxon>Enterococcaceae</taxon>
        <taxon>Enterococcus</taxon>
    </lineage>
</organism>
<proteinExistence type="predicted"/>
<dbReference type="Proteomes" id="UP000194948">
    <property type="component" value="Chromosome"/>
</dbReference>
<feature type="transmembrane region" description="Helical" evidence="1">
    <location>
        <begin position="91"/>
        <end position="113"/>
    </location>
</feature>
<dbReference type="EMBL" id="CP147244">
    <property type="protein sequence ID" value="WYJ99257.1"/>
    <property type="molecule type" value="Genomic_DNA"/>
</dbReference>
<evidence type="ECO:0000313" key="3">
    <source>
        <dbReference type="Proteomes" id="UP000194948"/>
    </source>
</evidence>